<evidence type="ECO:0000256" key="1">
    <source>
        <dbReference type="ARBA" id="ARBA00009186"/>
    </source>
</evidence>
<feature type="transmembrane region" description="Helical" evidence="3">
    <location>
        <begin position="685"/>
        <end position="705"/>
    </location>
</feature>
<evidence type="ECO:0000259" key="4">
    <source>
        <dbReference type="Pfam" id="PF01578"/>
    </source>
</evidence>
<comment type="caution">
    <text evidence="6">The sequence shown here is derived from an EMBL/GenBank/DDBJ whole genome shotgun (WGS) entry which is preliminary data.</text>
</comment>
<evidence type="ECO:0000313" key="6">
    <source>
        <dbReference type="EMBL" id="MRX82124.1"/>
    </source>
</evidence>
<keyword evidence="3" id="KW-0812">Transmembrane</keyword>
<reference evidence="7" key="1">
    <citation type="submission" date="2019-08" db="EMBL/GenBank/DDBJ databases">
        <title>Arthrobacter sp. nov., isolated from plateau pika and Tibetan wild ass.</title>
        <authorList>
            <person name="Ge Y."/>
        </authorList>
    </citation>
    <scope>NUCLEOTIDE SEQUENCE [LARGE SCALE GENOMIC DNA]</scope>
    <source>
        <strain evidence="7">HF-4214</strain>
    </source>
</reference>
<dbReference type="InterPro" id="IPR002541">
    <property type="entry name" value="Cyt_c_assembly"/>
</dbReference>
<feature type="transmembrane region" description="Helical" evidence="3">
    <location>
        <begin position="268"/>
        <end position="286"/>
    </location>
</feature>
<dbReference type="InterPro" id="IPR032523">
    <property type="entry name" value="CcmF_C"/>
</dbReference>
<dbReference type="EMBL" id="VTFY01000004">
    <property type="protein sequence ID" value="MRX82124.1"/>
    <property type="molecule type" value="Genomic_DNA"/>
</dbReference>
<dbReference type="GO" id="GO:0017004">
    <property type="term" value="P:cytochrome complex assembly"/>
    <property type="evidence" value="ECO:0007669"/>
    <property type="project" value="UniProtKB-KW"/>
</dbReference>
<dbReference type="PRINTS" id="PR01410">
    <property type="entry name" value="CCBIOGENESIS"/>
</dbReference>
<feature type="transmembrane region" description="Helical" evidence="3">
    <location>
        <begin position="133"/>
        <end position="152"/>
    </location>
</feature>
<dbReference type="AlphaFoldDB" id="A0A6N7RLX3"/>
<dbReference type="GO" id="GO:0016020">
    <property type="term" value="C:membrane"/>
    <property type="evidence" value="ECO:0007669"/>
    <property type="project" value="InterPro"/>
</dbReference>
<keyword evidence="2" id="KW-0201">Cytochrome c-type biogenesis</keyword>
<dbReference type="Pfam" id="PF16327">
    <property type="entry name" value="CcmF_C"/>
    <property type="match status" value="1"/>
</dbReference>
<keyword evidence="3" id="KW-1133">Transmembrane helix</keyword>
<feature type="transmembrane region" description="Helical" evidence="3">
    <location>
        <begin position="237"/>
        <end position="262"/>
    </location>
</feature>
<feature type="transmembrane region" description="Helical" evidence="3">
    <location>
        <begin position="552"/>
        <end position="575"/>
    </location>
</feature>
<dbReference type="GO" id="GO:0015232">
    <property type="term" value="F:heme transmembrane transporter activity"/>
    <property type="evidence" value="ECO:0007669"/>
    <property type="project" value="InterPro"/>
</dbReference>
<dbReference type="InterPro" id="IPR003567">
    <property type="entry name" value="Cyt_c_biogenesis"/>
</dbReference>
<keyword evidence="3" id="KW-0472">Membrane</keyword>
<evidence type="ECO:0000256" key="2">
    <source>
        <dbReference type="ARBA" id="ARBA00022748"/>
    </source>
</evidence>
<sequence length="744" mass="79961">MPTIGLIGLLVAFAGVAVSVVCLIAGAVFSRKKSSGVGETLTWGGHVAVLVTLAALTVCCGVLVYCFMTGDTSIEYVLRYRSDSSSDIAWLYKLSGLWAGREGSLVFWGWLIAIFNSVVAVRNMKQGKKLDAMALLVSQLVLAAFVGVLLFSESNMPFTATPAKYFDGSGNLVAAASALGMNTLLEHWAMAIHPPTLFVGYAGLTIPFAYAIAAIIVNDSSKEWVVRSQRYTLFSWFFLGVGIGLGAIWAYVVLGWGGYWGWDPVENASLLSWIVGVALIHSFTVYRQRGAFKRWSVMCACLTFAFVIVGTFISRSGLVQSVHAFEGDPVSLALFGVLIGASILAGIVGLVVRWKSFGPAGSGADDVENMLSKDAAYYFNNVIMVVFAVLLTYMTISSALPSFLPFGGQSVSAGTYNAIARPLGVIYLAILAVCPLLSWGRTEGKQFWKRARIPAVCAAVLFAVLMFYFVTYLLPSYNAILAAGGTEAEGLLEQGPSWYYNGVAVVGLLVASLLFFNSLFMLGRAIRGYQKGHGGNVLASAWGMLVNRASTFGGFVAHLGMAVILVGLIGSSMYVTEKTGYVKYDEETDSAPESFVIQDFELRYTGNVIDPQPNDDDILYTVNFDVYKDGEFIGAVSPTVQFVQSTQQQKLVASVISFPTEDLFVVYRGVNSDGDFSMDVRVNPLISQVWIGFGLLMAGVLIATVGRRGAKRKLADGTEAPKGADADAVVVETTEKLEPAKDEA</sequence>
<evidence type="ECO:0000256" key="3">
    <source>
        <dbReference type="SAM" id="Phobius"/>
    </source>
</evidence>
<evidence type="ECO:0000259" key="5">
    <source>
        <dbReference type="Pfam" id="PF16327"/>
    </source>
</evidence>
<dbReference type="GO" id="GO:0020037">
    <property type="term" value="F:heme binding"/>
    <property type="evidence" value="ECO:0007669"/>
    <property type="project" value="InterPro"/>
</dbReference>
<feature type="transmembrane region" description="Helical" evidence="3">
    <location>
        <begin position="375"/>
        <end position="396"/>
    </location>
</feature>
<proteinExistence type="inferred from homology"/>
<comment type="similarity">
    <text evidence="1">Belongs to the CcmF/CycK/Ccl1/NrfE/CcsA family.</text>
</comment>
<dbReference type="PANTHER" id="PTHR43653">
    <property type="entry name" value="CYTOCHROME C ASSEMBLY PROTEIN-RELATED"/>
    <property type="match status" value="1"/>
</dbReference>
<evidence type="ECO:0000313" key="7">
    <source>
        <dbReference type="Proteomes" id="UP000438093"/>
    </source>
</evidence>
<feature type="domain" description="Cytochrome c assembly protein" evidence="4">
    <location>
        <begin position="98"/>
        <end position="316"/>
    </location>
</feature>
<feature type="transmembrane region" description="Helical" evidence="3">
    <location>
        <begin position="105"/>
        <end position="121"/>
    </location>
</feature>
<dbReference type="RefSeq" id="WP_154333001.1">
    <property type="nucleotide sequence ID" value="NZ_VTFY01000004.1"/>
</dbReference>
<name>A0A6N7RLX3_9ACTN</name>
<protein>
    <submittedName>
        <fullName evidence="6">Cytochrome C assembly protein</fullName>
    </submittedName>
</protein>
<feature type="domain" description="Cytochrome c-type biogenesis protein CcmF C-terminal" evidence="5">
    <location>
        <begin position="368"/>
        <end position="706"/>
    </location>
</feature>
<feature type="transmembrane region" description="Helical" evidence="3">
    <location>
        <begin position="295"/>
        <end position="313"/>
    </location>
</feature>
<organism evidence="6 7">
    <name type="scientific">Eggerthella guodeyinii</name>
    <dbReference type="NCBI Taxonomy" id="2690837"/>
    <lineage>
        <taxon>Bacteria</taxon>
        <taxon>Bacillati</taxon>
        <taxon>Actinomycetota</taxon>
        <taxon>Coriobacteriia</taxon>
        <taxon>Eggerthellales</taxon>
        <taxon>Eggerthellaceae</taxon>
        <taxon>Eggerthella</taxon>
    </lineage>
</organism>
<feature type="transmembrane region" description="Helical" evidence="3">
    <location>
        <begin position="416"/>
        <end position="439"/>
    </location>
</feature>
<dbReference type="Pfam" id="PF01578">
    <property type="entry name" value="Cytochrom_C_asm"/>
    <property type="match status" value="1"/>
</dbReference>
<feature type="transmembrane region" description="Helical" evidence="3">
    <location>
        <begin position="198"/>
        <end position="217"/>
    </location>
</feature>
<feature type="transmembrane region" description="Helical" evidence="3">
    <location>
        <begin position="41"/>
        <end position="65"/>
    </location>
</feature>
<dbReference type="PANTHER" id="PTHR43653:SF1">
    <property type="entry name" value="CYTOCHROME C-TYPE BIOGENESIS PROTEIN CCMF"/>
    <property type="match status" value="1"/>
</dbReference>
<feature type="transmembrane region" description="Helical" evidence="3">
    <location>
        <begin position="451"/>
        <end position="474"/>
    </location>
</feature>
<accession>A0A6N7RLX3</accession>
<gene>
    <name evidence="6" type="ORF">GJG86_06425</name>
</gene>
<feature type="transmembrane region" description="Helical" evidence="3">
    <location>
        <begin position="6"/>
        <end position="29"/>
    </location>
</feature>
<feature type="transmembrane region" description="Helical" evidence="3">
    <location>
        <begin position="333"/>
        <end position="354"/>
    </location>
</feature>
<dbReference type="Proteomes" id="UP000438093">
    <property type="component" value="Unassembled WGS sequence"/>
</dbReference>
<keyword evidence="7" id="KW-1185">Reference proteome</keyword>
<feature type="transmembrane region" description="Helical" evidence="3">
    <location>
        <begin position="498"/>
        <end position="522"/>
    </location>
</feature>